<feature type="domain" description="AB hydrolase-1" evidence="1">
    <location>
        <begin position="1"/>
        <end position="71"/>
    </location>
</feature>
<protein>
    <recommendedName>
        <fullName evidence="1">AB hydrolase-1 domain-containing protein</fullName>
    </recommendedName>
</protein>
<dbReference type="InterPro" id="IPR000073">
    <property type="entry name" value="AB_hydrolase_1"/>
</dbReference>
<name>A0A7S3PD40_9STRA</name>
<organism evidence="2">
    <name type="scientific">Aplanochytrium stocchinoi</name>
    <dbReference type="NCBI Taxonomy" id="215587"/>
    <lineage>
        <taxon>Eukaryota</taxon>
        <taxon>Sar</taxon>
        <taxon>Stramenopiles</taxon>
        <taxon>Bigyra</taxon>
        <taxon>Labyrinthulomycetes</taxon>
        <taxon>Thraustochytrida</taxon>
        <taxon>Thraustochytriidae</taxon>
        <taxon>Aplanochytrium</taxon>
    </lineage>
</organism>
<dbReference type="Gene3D" id="3.40.50.1820">
    <property type="entry name" value="alpha/beta hydrolase"/>
    <property type="match status" value="2"/>
</dbReference>
<gene>
    <name evidence="2" type="ORF">ASTO00021_LOCUS1446</name>
</gene>
<dbReference type="InterPro" id="IPR029058">
    <property type="entry name" value="AB_hydrolase_fold"/>
</dbReference>
<dbReference type="SUPFAM" id="SSF53474">
    <property type="entry name" value="alpha/beta-Hydrolases"/>
    <property type="match status" value="2"/>
</dbReference>
<sequence>MDPPGCGLSQHRPACGWYNDYEECIMMMQVADKLGWDEPFIICGHSRGSNLSGLAASVFRHRIRAALLIEGSLMASGCYITHYEQVGLPTGGLPLKPLIPLDRKNRERVPRIFDSLEDAIEHNRTNPTFPKARATAEGIATRHVKKLDDGRYQFTHDTRTYGQLHPHMIYPETNMSMRSNTACPVLSINIRSGHIALKHDYDKFYDQVQTQWANPQFTRENVRPYFDDINATFNATPDITLRLVAGKHHVHSDDPVTISKVALEFLEEKISSAEFEASKLEDIKLSEIGFHDYIYLLPDVSPEAQLEEIVDVAVKSLCEEFTLDVLGQNICVKRWGSKDAKFKAIAWCDEQDNAGSFDRLGEIIVEKMPEQICLIAVDRPGLGLSGHLSLEQWYDVGCEAPLLLDIADAFHWNDPFTIIVHDRAAAAGLMVAGALPERVNGLICLDYVNAASLPSYMYASEMFYCYEEDKNTCLEQPTFSSYTEAKKYLSNKSDRYRSDLVLSHVARRSLKQLEENVWVCTDDPRRRIRSPHPPNFETIRRAVTRIRTPVLFLNSKNEQKDVLLKEKPLQVLRSMQEKLFLLNSTYTTLHMDGSHYMHVDNAEECLQHILHWANSNNVWQVDFGKSKLITARADSVRSKL</sequence>
<dbReference type="Pfam" id="PF00561">
    <property type="entry name" value="Abhydrolase_1"/>
    <property type="match status" value="1"/>
</dbReference>
<dbReference type="PANTHER" id="PTHR43798:SF33">
    <property type="entry name" value="HYDROLASE, PUTATIVE (AFU_ORTHOLOGUE AFUA_2G14860)-RELATED"/>
    <property type="match status" value="1"/>
</dbReference>
<evidence type="ECO:0000259" key="1">
    <source>
        <dbReference type="Pfam" id="PF00561"/>
    </source>
</evidence>
<dbReference type="AlphaFoldDB" id="A0A7S3PD40"/>
<proteinExistence type="predicted"/>
<evidence type="ECO:0000313" key="2">
    <source>
        <dbReference type="EMBL" id="CAE0431099.1"/>
    </source>
</evidence>
<reference evidence="2" key="1">
    <citation type="submission" date="2021-01" db="EMBL/GenBank/DDBJ databases">
        <authorList>
            <person name="Corre E."/>
            <person name="Pelletier E."/>
            <person name="Niang G."/>
            <person name="Scheremetjew M."/>
            <person name="Finn R."/>
            <person name="Kale V."/>
            <person name="Holt S."/>
            <person name="Cochrane G."/>
            <person name="Meng A."/>
            <person name="Brown T."/>
            <person name="Cohen L."/>
        </authorList>
    </citation>
    <scope>NUCLEOTIDE SEQUENCE</scope>
    <source>
        <strain evidence="2">GSBS06</strain>
    </source>
</reference>
<dbReference type="GO" id="GO:0016020">
    <property type="term" value="C:membrane"/>
    <property type="evidence" value="ECO:0007669"/>
    <property type="project" value="TreeGrafter"/>
</dbReference>
<dbReference type="InterPro" id="IPR050266">
    <property type="entry name" value="AB_hydrolase_sf"/>
</dbReference>
<dbReference type="PANTHER" id="PTHR43798">
    <property type="entry name" value="MONOACYLGLYCEROL LIPASE"/>
    <property type="match status" value="1"/>
</dbReference>
<accession>A0A7S3PD40</accession>
<dbReference type="EMBL" id="HBIN01002235">
    <property type="protein sequence ID" value="CAE0431099.1"/>
    <property type="molecule type" value="Transcribed_RNA"/>
</dbReference>